<dbReference type="Gene3D" id="1.10.357.10">
    <property type="entry name" value="Tetracycline Repressor, domain 2"/>
    <property type="match status" value="1"/>
</dbReference>
<feature type="DNA-binding region" description="H-T-H motif" evidence="4">
    <location>
        <begin position="35"/>
        <end position="54"/>
    </location>
</feature>
<feature type="region of interest" description="Disordered" evidence="5">
    <location>
        <begin position="188"/>
        <end position="209"/>
    </location>
</feature>
<dbReference type="PRINTS" id="PR00455">
    <property type="entry name" value="HTHTETR"/>
</dbReference>
<dbReference type="PANTHER" id="PTHR30055:SF234">
    <property type="entry name" value="HTH-TYPE TRANSCRIPTIONAL REGULATOR BETI"/>
    <property type="match status" value="1"/>
</dbReference>
<feature type="domain" description="HTH tetR-type" evidence="6">
    <location>
        <begin position="12"/>
        <end position="72"/>
    </location>
</feature>
<dbReference type="Pfam" id="PF00440">
    <property type="entry name" value="TetR_N"/>
    <property type="match status" value="1"/>
</dbReference>
<dbReference type="SUPFAM" id="SSF46689">
    <property type="entry name" value="Homeodomain-like"/>
    <property type="match status" value="1"/>
</dbReference>
<dbReference type="InterPro" id="IPR009057">
    <property type="entry name" value="Homeodomain-like_sf"/>
</dbReference>
<dbReference type="InParanoid" id="E3IW16"/>
<dbReference type="OrthoDB" id="8688418at2"/>
<keyword evidence="3" id="KW-0804">Transcription</keyword>
<dbReference type="InterPro" id="IPR050109">
    <property type="entry name" value="HTH-type_TetR-like_transc_reg"/>
</dbReference>
<evidence type="ECO:0000313" key="8">
    <source>
        <dbReference type="Proteomes" id="UP000002484"/>
    </source>
</evidence>
<dbReference type="STRING" id="298654.FraEuI1c_6977"/>
<proteinExistence type="predicted"/>
<evidence type="ECO:0000256" key="2">
    <source>
        <dbReference type="ARBA" id="ARBA00023125"/>
    </source>
</evidence>
<dbReference type="Gene3D" id="1.10.10.60">
    <property type="entry name" value="Homeodomain-like"/>
    <property type="match status" value="1"/>
</dbReference>
<evidence type="ECO:0000256" key="1">
    <source>
        <dbReference type="ARBA" id="ARBA00023015"/>
    </source>
</evidence>
<evidence type="ECO:0000259" key="6">
    <source>
        <dbReference type="PROSITE" id="PS50977"/>
    </source>
</evidence>
<dbReference type="Proteomes" id="UP000002484">
    <property type="component" value="Chromosome"/>
</dbReference>
<feature type="compositionally biased region" description="Basic residues" evidence="5">
    <location>
        <begin position="200"/>
        <end position="209"/>
    </location>
</feature>
<sequence length="209" mass="22729">MSELTLRDRTRAKRRAAVVLSALRLFAEQGYESTPIAQIADDAEVSPRTVSLYFASKRDLALAYQADAAKRFNDTLAERQDGDTTLDVFRRWLEDEIGTHGEVRSLHHAMVRANPTLRGAQSAESLEGRRATVLSLARDLGRSPDDVVVALVGGAMDGVLTALSEVRPDEADPSEALEAAERMLLALTDSARAEAGDRAGRKKSSPRAK</sequence>
<reference evidence="7 8" key="1">
    <citation type="submission" date="2010-10" db="EMBL/GenBank/DDBJ databases">
        <title>Complete sequence of Frankia sp. EuI1c.</title>
        <authorList>
            <consortium name="US DOE Joint Genome Institute"/>
            <person name="Lucas S."/>
            <person name="Copeland A."/>
            <person name="Lapidus A."/>
            <person name="Cheng J.-F."/>
            <person name="Bruce D."/>
            <person name="Goodwin L."/>
            <person name="Pitluck S."/>
            <person name="Chertkov O."/>
            <person name="Detter J.C."/>
            <person name="Han C."/>
            <person name="Tapia R."/>
            <person name="Land M."/>
            <person name="Hauser L."/>
            <person name="Jeffries C."/>
            <person name="Kyrpides N."/>
            <person name="Ivanova N."/>
            <person name="Mikhailova N."/>
            <person name="Beauchemin N."/>
            <person name="Sen A."/>
            <person name="Sur S.A."/>
            <person name="Gtari M."/>
            <person name="Wall L."/>
            <person name="Tisa L."/>
            <person name="Woyke T."/>
        </authorList>
    </citation>
    <scope>NUCLEOTIDE SEQUENCE [LARGE SCALE GENOMIC DNA]</scope>
    <source>
        <strain evidence="8">DSM 45817 / CECT 9037 / EuI1c</strain>
    </source>
</reference>
<dbReference type="InterPro" id="IPR001647">
    <property type="entry name" value="HTH_TetR"/>
</dbReference>
<dbReference type="EMBL" id="CP002299">
    <property type="protein sequence ID" value="ADP84944.1"/>
    <property type="molecule type" value="Genomic_DNA"/>
</dbReference>
<keyword evidence="2 4" id="KW-0238">DNA-binding</keyword>
<evidence type="ECO:0000313" key="7">
    <source>
        <dbReference type="EMBL" id="ADP84944.1"/>
    </source>
</evidence>
<organism evidence="7 8">
    <name type="scientific">Pseudofrankia inefficax (strain DSM 45817 / CECT 9037 / DDB 130130 / EuI1c)</name>
    <name type="common">Frankia inefficax</name>
    <dbReference type="NCBI Taxonomy" id="298654"/>
    <lineage>
        <taxon>Bacteria</taxon>
        <taxon>Bacillati</taxon>
        <taxon>Actinomycetota</taxon>
        <taxon>Actinomycetes</taxon>
        <taxon>Frankiales</taxon>
        <taxon>Frankiaceae</taxon>
        <taxon>Pseudofrankia</taxon>
    </lineage>
</organism>
<dbReference type="GO" id="GO:0000976">
    <property type="term" value="F:transcription cis-regulatory region binding"/>
    <property type="evidence" value="ECO:0007669"/>
    <property type="project" value="TreeGrafter"/>
</dbReference>
<name>E3IW16_PSEI1</name>
<dbReference type="HOGENOM" id="CLU_069356_2_2_11"/>
<dbReference type="RefSeq" id="WP_013428055.1">
    <property type="nucleotide sequence ID" value="NC_014666.1"/>
</dbReference>
<dbReference type="KEGG" id="fri:FraEuI1c_6977"/>
<evidence type="ECO:0000256" key="3">
    <source>
        <dbReference type="ARBA" id="ARBA00023163"/>
    </source>
</evidence>
<dbReference type="AlphaFoldDB" id="E3IW16"/>
<evidence type="ECO:0000256" key="4">
    <source>
        <dbReference type="PROSITE-ProRule" id="PRU00335"/>
    </source>
</evidence>
<protein>
    <submittedName>
        <fullName evidence="7">Regulatory protein TetR</fullName>
    </submittedName>
</protein>
<dbReference type="PROSITE" id="PS50977">
    <property type="entry name" value="HTH_TETR_2"/>
    <property type="match status" value="1"/>
</dbReference>
<dbReference type="eggNOG" id="COG1309">
    <property type="taxonomic scope" value="Bacteria"/>
</dbReference>
<keyword evidence="8" id="KW-1185">Reference proteome</keyword>
<accession>E3IW16</accession>
<gene>
    <name evidence="7" type="ordered locus">FraEuI1c_6977</name>
</gene>
<dbReference type="GO" id="GO:0003700">
    <property type="term" value="F:DNA-binding transcription factor activity"/>
    <property type="evidence" value="ECO:0007669"/>
    <property type="project" value="TreeGrafter"/>
</dbReference>
<evidence type="ECO:0000256" key="5">
    <source>
        <dbReference type="SAM" id="MobiDB-lite"/>
    </source>
</evidence>
<dbReference type="PANTHER" id="PTHR30055">
    <property type="entry name" value="HTH-TYPE TRANSCRIPTIONAL REGULATOR RUTR"/>
    <property type="match status" value="1"/>
</dbReference>
<keyword evidence="1" id="KW-0805">Transcription regulation</keyword>